<dbReference type="OrthoDB" id="765884at2759"/>
<dbReference type="InterPro" id="IPR011990">
    <property type="entry name" value="TPR-like_helical_dom_sf"/>
</dbReference>
<sequence length="394" mass="45235">LCNRAAAHSKLGYFSEAILDCSVATKLDPQYSKAYIRQSKALVQLGRFSEACNVLNKGLQYRSTPDMLREQETCTNLKLQYEIAMFQLESQNFALAKITFGNLLQTSWANVVLLGVARADLGLGFVDSASRFSLQVLKKSPQSAEAYALRGHSFVLMGEFEPGIKMLRESMRLDPDCTRNRLVWKECKKLQSLWDDSSTKTFHRKFECAVELMTEAIESCSQLPPKAPLFALFHVKRAKGYLRLKLFDEVLKDVALVIYNREDHIDAWLIRFQALHALERHEEALSDATDLMGSWGQNHGQIRLAFDTADFTVRKMKRPNFYKMLQISEIASEREIKRAYRQKALDLHPDRLSGSQYTSEQRRNAECEFKLLGEGLEILADEFKRQLYDEGYDL</sequence>
<dbReference type="Pfam" id="PF00226">
    <property type="entry name" value="DnaJ"/>
    <property type="match status" value="1"/>
</dbReference>
<organism evidence="5 6">
    <name type="scientific">Phaeodactylum tricornutum (strain CCAP 1055/1)</name>
    <dbReference type="NCBI Taxonomy" id="556484"/>
    <lineage>
        <taxon>Eukaryota</taxon>
        <taxon>Sar</taxon>
        <taxon>Stramenopiles</taxon>
        <taxon>Ochrophyta</taxon>
        <taxon>Bacillariophyta</taxon>
        <taxon>Bacillariophyceae</taxon>
        <taxon>Bacillariophycidae</taxon>
        <taxon>Naviculales</taxon>
        <taxon>Phaeodactylaceae</taxon>
        <taxon>Phaeodactylum</taxon>
    </lineage>
</organism>
<dbReference type="PRINTS" id="PR00625">
    <property type="entry name" value="JDOMAIN"/>
</dbReference>
<feature type="non-terminal residue" evidence="5">
    <location>
        <position position="1"/>
    </location>
</feature>
<reference evidence="5 6" key="1">
    <citation type="journal article" date="2008" name="Nature">
        <title>The Phaeodactylum genome reveals the evolutionary history of diatom genomes.</title>
        <authorList>
            <person name="Bowler C."/>
            <person name="Allen A.E."/>
            <person name="Badger J.H."/>
            <person name="Grimwood J."/>
            <person name="Jabbari K."/>
            <person name="Kuo A."/>
            <person name="Maheswari U."/>
            <person name="Martens C."/>
            <person name="Maumus F."/>
            <person name="Otillar R.P."/>
            <person name="Rayko E."/>
            <person name="Salamov A."/>
            <person name="Vandepoele K."/>
            <person name="Beszteri B."/>
            <person name="Gruber A."/>
            <person name="Heijde M."/>
            <person name="Katinka M."/>
            <person name="Mock T."/>
            <person name="Valentin K."/>
            <person name="Verret F."/>
            <person name="Berges J.A."/>
            <person name="Brownlee C."/>
            <person name="Cadoret J.P."/>
            <person name="Chiovitti A."/>
            <person name="Choi C.J."/>
            <person name="Coesel S."/>
            <person name="De Martino A."/>
            <person name="Detter J.C."/>
            <person name="Durkin C."/>
            <person name="Falciatore A."/>
            <person name="Fournet J."/>
            <person name="Haruta M."/>
            <person name="Huysman M.J."/>
            <person name="Jenkins B.D."/>
            <person name="Jiroutova K."/>
            <person name="Jorgensen R.E."/>
            <person name="Joubert Y."/>
            <person name="Kaplan A."/>
            <person name="Kroger N."/>
            <person name="Kroth P.G."/>
            <person name="La Roche J."/>
            <person name="Lindquist E."/>
            <person name="Lommer M."/>
            <person name="Martin-Jezequel V."/>
            <person name="Lopez P.J."/>
            <person name="Lucas S."/>
            <person name="Mangogna M."/>
            <person name="McGinnis K."/>
            <person name="Medlin L.K."/>
            <person name="Montsant A."/>
            <person name="Oudot-Le Secq M.P."/>
            <person name="Napoli C."/>
            <person name="Obornik M."/>
            <person name="Parker M.S."/>
            <person name="Petit J.L."/>
            <person name="Porcel B.M."/>
            <person name="Poulsen N."/>
            <person name="Robison M."/>
            <person name="Rychlewski L."/>
            <person name="Rynearson T.A."/>
            <person name="Schmutz J."/>
            <person name="Shapiro H."/>
            <person name="Siaut M."/>
            <person name="Stanley M."/>
            <person name="Sussman M.R."/>
            <person name="Taylor A.R."/>
            <person name="Vardi A."/>
            <person name="von Dassow P."/>
            <person name="Vyverman W."/>
            <person name="Willis A."/>
            <person name="Wyrwicz L.S."/>
            <person name="Rokhsar D.S."/>
            <person name="Weissenbach J."/>
            <person name="Armbrust E.V."/>
            <person name="Green B.R."/>
            <person name="Van de Peer Y."/>
            <person name="Grigoriev I.V."/>
        </authorList>
    </citation>
    <scope>NUCLEOTIDE SEQUENCE [LARGE SCALE GENOMIC DNA]</scope>
    <source>
        <strain evidence="5 6">CCAP 1055/1</strain>
    </source>
</reference>
<evidence type="ECO:0000256" key="1">
    <source>
        <dbReference type="ARBA" id="ARBA00022737"/>
    </source>
</evidence>
<keyword evidence="2 3" id="KW-0802">TPR repeat</keyword>
<protein>
    <recommendedName>
        <fullName evidence="4">J domain-containing protein</fullName>
    </recommendedName>
</protein>
<evidence type="ECO:0000256" key="2">
    <source>
        <dbReference type="ARBA" id="ARBA00022803"/>
    </source>
</evidence>
<dbReference type="PROSITE" id="PS50076">
    <property type="entry name" value="DNAJ_2"/>
    <property type="match status" value="1"/>
</dbReference>
<dbReference type="eggNOG" id="KOG0550">
    <property type="taxonomic scope" value="Eukaryota"/>
</dbReference>
<dbReference type="Pfam" id="PF13181">
    <property type="entry name" value="TPR_8"/>
    <property type="match status" value="2"/>
</dbReference>
<dbReference type="InterPro" id="IPR036869">
    <property type="entry name" value="J_dom_sf"/>
</dbReference>
<dbReference type="STRING" id="556484.B7G8U3"/>
<accession>B7G8U3</accession>
<dbReference type="CDD" id="cd06257">
    <property type="entry name" value="DnaJ"/>
    <property type="match status" value="1"/>
</dbReference>
<dbReference type="Gene3D" id="1.25.40.10">
    <property type="entry name" value="Tetratricopeptide repeat domain"/>
    <property type="match status" value="3"/>
</dbReference>
<evidence type="ECO:0000313" key="6">
    <source>
        <dbReference type="Proteomes" id="UP000000759"/>
    </source>
</evidence>
<reference evidence="6" key="2">
    <citation type="submission" date="2008-08" db="EMBL/GenBank/DDBJ databases">
        <authorList>
            <consortium name="Diatom Consortium"/>
            <person name="Grigoriev I."/>
            <person name="Grimwood J."/>
            <person name="Kuo A."/>
            <person name="Otillar R.P."/>
            <person name="Salamov A."/>
            <person name="Detter J.C."/>
            <person name="Lindquist E."/>
            <person name="Shapiro H."/>
            <person name="Lucas S."/>
            <person name="Glavina del Rio T."/>
            <person name="Pitluck S."/>
            <person name="Rokhsar D."/>
            <person name="Bowler C."/>
        </authorList>
    </citation>
    <scope>GENOME REANNOTATION</scope>
    <source>
        <strain evidence="6">CCAP 1055/1</strain>
    </source>
</reference>
<dbReference type="InterPro" id="IPR019734">
    <property type="entry name" value="TPR_rpt"/>
</dbReference>
<evidence type="ECO:0000256" key="3">
    <source>
        <dbReference type="PROSITE-ProRule" id="PRU00339"/>
    </source>
</evidence>
<gene>
    <name evidence="5" type="ORF">PHATRDRAFT_15301</name>
</gene>
<dbReference type="AlphaFoldDB" id="B7G8U3"/>
<dbReference type="SUPFAM" id="SSF48452">
    <property type="entry name" value="TPR-like"/>
    <property type="match status" value="2"/>
</dbReference>
<dbReference type="PROSITE" id="PS50005">
    <property type="entry name" value="TPR"/>
    <property type="match status" value="1"/>
</dbReference>
<feature type="repeat" description="TPR" evidence="3">
    <location>
        <begin position="144"/>
        <end position="177"/>
    </location>
</feature>
<dbReference type="PANTHER" id="PTHR45188:SF2">
    <property type="entry name" value="DNAJ HOMOLOG SUBFAMILY C MEMBER 7"/>
    <property type="match status" value="1"/>
</dbReference>
<dbReference type="InParanoid" id="B7G8U3"/>
<keyword evidence="1" id="KW-0677">Repeat</keyword>
<dbReference type="Proteomes" id="UP000000759">
    <property type="component" value="Chromosome 19"/>
</dbReference>
<feature type="domain" description="J" evidence="4">
    <location>
        <begin position="320"/>
        <end position="392"/>
    </location>
</feature>
<dbReference type="SMART" id="SM00028">
    <property type="entry name" value="TPR"/>
    <property type="match status" value="4"/>
</dbReference>
<dbReference type="Gene3D" id="1.10.287.110">
    <property type="entry name" value="DnaJ domain"/>
    <property type="match status" value="1"/>
</dbReference>
<evidence type="ECO:0000259" key="4">
    <source>
        <dbReference type="PROSITE" id="PS50076"/>
    </source>
</evidence>
<dbReference type="SMART" id="SM00271">
    <property type="entry name" value="DnaJ"/>
    <property type="match status" value="1"/>
</dbReference>
<dbReference type="KEGG" id="pti:PHATRDRAFT_15301"/>
<dbReference type="GeneID" id="7194984"/>
<evidence type="ECO:0000313" key="5">
    <source>
        <dbReference type="EMBL" id="EEC45106.1"/>
    </source>
</evidence>
<dbReference type="SUPFAM" id="SSF46565">
    <property type="entry name" value="Chaperone J-domain"/>
    <property type="match status" value="1"/>
</dbReference>
<dbReference type="PANTHER" id="PTHR45188">
    <property type="entry name" value="DNAJ PROTEIN P58IPK HOMOLOG"/>
    <property type="match status" value="1"/>
</dbReference>
<dbReference type="RefSeq" id="XP_002183406.1">
    <property type="nucleotide sequence ID" value="XM_002183370.1"/>
</dbReference>
<feature type="non-terminal residue" evidence="5">
    <location>
        <position position="394"/>
    </location>
</feature>
<keyword evidence="6" id="KW-1185">Reference proteome</keyword>
<dbReference type="EMBL" id="CM000621">
    <property type="protein sequence ID" value="EEC45106.1"/>
    <property type="molecule type" value="Genomic_DNA"/>
</dbReference>
<dbReference type="HOGENOM" id="CLU_015935_3_1_1"/>
<dbReference type="PaxDb" id="2850-Phatr15301"/>
<dbReference type="InterPro" id="IPR001623">
    <property type="entry name" value="DnaJ_domain"/>
</dbReference>
<proteinExistence type="predicted"/>
<name>B7G8U3_PHATC</name>